<keyword evidence="5" id="KW-0812">Transmembrane</keyword>
<gene>
    <name evidence="6" type="ORF">SAMN05421737_107106</name>
</gene>
<dbReference type="PIRSF" id="PIRSF005690">
    <property type="entry name" value="GerBA"/>
    <property type="match status" value="1"/>
</dbReference>
<organism evidence="6 7">
    <name type="scientific">Shouchella lonarensis</name>
    <dbReference type="NCBI Taxonomy" id="1464122"/>
    <lineage>
        <taxon>Bacteria</taxon>
        <taxon>Bacillati</taxon>
        <taxon>Bacillota</taxon>
        <taxon>Bacilli</taxon>
        <taxon>Bacillales</taxon>
        <taxon>Bacillaceae</taxon>
        <taxon>Shouchella</taxon>
    </lineage>
</organism>
<comment type="similarity">
    <text evidence="2 4">Belongs to the GerABKA family.</text>
</comment>
<dbReference type="InterPro" id="IPR050768">
    <property type="entry name" value="UPF0353/GerABKA_families"/>
</dbReference>
<reference evidence="7" key="1">
    <citation type="submission" date="2016-09" db="EMBL/GenBank/DDBJ databases">
        <authorList>
            <person name="Varghese N."/>
            <person name="Submissions S."/>
        </authorList>
    </citation>
    <scope>NUCLEOTIDE SEQUENCE [LARGE SCALE GENOMIC DNA]</scope>
    <source>
        <strain evidence="7">25nlg</strain>
    </source>
</reference>
<dbReference type="GO" id="GO:0005886">
    <property type="term" value="C:plasma membrane"/>
    <property type="evidence" value="ECO:0007669"/>
    <property type="project" value="UniProtKB-SubCell"/>
</dbReference>
<keyword evidence="5" id="KW-1133">Transmembrane helix</keyword>
<evidence type="ECO:0000313" key="6">
    <source>
        <dbReference type="EMBL" id="SDC32915.1"/>
    </source>
</evidence>
<evidence type="ECO:0000256" key="3">
    <source>
        <dbReference type="ARBA" id="ARBA00023136"/>
    </source>
</evidence>
<dbReference type="InterPro" id="IPR004995">
    <property type="entry name" value="Spore_Ger"/>
</dbReference>
<evidence type="ECO:0000256" key="4">
    <source>
        <dbReference type="PIRNR" id="PIRNR005690"/>
    </source>
</evidence>
<feature type="transmembrane region" description="Helical" evidence="5">
    <location>
        <begin position="287"/>
        <end position="311"/>
    </location>
</feature>
<dbReference type="GO" id="GO:0009847">
    <property type="term" value="P:spore germination"/>
    <property type="evidence" value="ECO:0007669"/>
    <property type="project" value="UniProtKB-UniRule"/>
</dbReference>
<dbReference type="PANTHER" id="PTHR22550:SF5">
    <property type="entry name" value="LEUCINE ZIPPER PROTEIN 4"/>
    <property type="match status" value="1"/>
</dbReference>
<sequence length="498" mass="56385">MRGGAQLVVKKQEPAFDELSLDEKIAKLQEVFEDDSEFHVRHVKKGDLTLTFACITSLVSMAKINDFLIPTLMRLPAEEIDTYVHNLQTIEATTYDDAINQILAGSVMICVGDDHFYTVYLKEDTARDITEPNAEQVVHGSHEGFVEDLQTNVRLVRNRVRSRHLKVEHIEIGTETKTKVAIVYMKDLVNEDILAELKRRMNYIETDMVVTTNYLEEFIEDSPFSIFPQMISTERPDKVEANLLDGKIALLSDGGPNSLIMPVTFFSFFQSPDDYNSRWMTASFIRMLRFVSFLIAIILPALYIAVVSFHFEVLPDELVMPLKLSVSTVPYPPIMEALLMELTIELIREAGIRLPSPISQTIGIVGGLVIGDAVVQAGLVSNVMIIVVAITAIASYIIPSNEFSASIRLLRFPIMLLAAMFGFIGIIFGLIIMLMQLCKQESFGVAYFYPIAPFKWNGLKDAFIRVPLWLMKRRPLDAKPKKRFRFRQTRGWDIDGKS</sequence>
<feature type="transmembrane region" description="Helical" evidence="5">
    <location>
        <begin position="379"/>
        <end position="398"/>
    </location>
</feature>
<comment type="subcellular location">
    <subcellularLocation>
        <location evidence="4">Cell membrane</location>
    </subcellularLocation>
    <subcellularLocation>
        <location evidence="1">Membrane</location>
        <topology evidence="1">Multi-pass membrane protein</topology>
    </subcellularLocation>
</comment>
<dbReference type="Proteomes" id="UP000242662">
    <property type="component" value="Unassembled WGS sequence"/>
</dbReference>
<proteinExistence type="inferred from homology"/>
<feature type="transmembrane region" description="Helical" evidence="5">
    <location>
        <begin position="410"/>
        <end position="435"/>
    </location>
</feature>
<dbReference type="PANTHER" id="PTHR22550">
    <property type="entry name" value="SPORE GERMINATION PROTEIN"/>
    <property type="match status" value="1"/>
</dbReference>
<keyword evidence="7" id="KW-1185">Reference proteome</keyword>
<dbReference type="AlphaFoldDB" id="A0A1G6KQX5"/>
<protein>
    <submittedName>
        <fullName evidence="6">Spore germination protein KA</fullName>
    </submittedName>
</protein>
<accession>A0A1G6KQX5</accession>
<evidence type="ECO:0000256" key="5">
    <source>
        <dbReference type="SAM" id="Phobius"/>
    </source>
</evidence>
<dbReference type="Pfam" id="PF03323">
    <property type="entry name" value="GerA"/>
    <property type="match status" value="1"/>
</dbReference>
<dbReference type="EMBL" id="FMYM01000007">
    <property type="protein sequence ID" value="SDC32915.1"/>
    <property type="molecule type" value="Genomic_DNA"/>
</dbReference>
<keyword evidence="3 4" id="KW-0472">Membrane</keyword>
<name>A0A1G6KQX5_9BACI</name>
<dbReference type="STRING" id="1464122.SAMN05421737_107106"/>
<evidence type="ECO:0000256" key="1">
    <source>
        <dbReference type="ARBA" id="ARBA00004141"/>
    </source>
</evidence>
<evidence type="ECO:0000256" key="2">
    <source>
        <dbReference type="ARBA" id="ARBA00005278"/>
    </source>
</evidence>
<evidence type="ECO:0000313" key="7">
    <source>
        <dbReference type="Proteomes" id="UP000242662"/>
    </source>
</evidence>